<keyword evidence="3" id="KW-0449">Lipoprotein</keyword>
<comment type="caution">
    <text evidence="3">The sequence shown here is derived from an EMBL/GenBank/DDBJ whole genome shotgun (WGS) entry which is preliminary data.</text>
</comment>
<reference evidence="3 4" key="1">
    <citation type="journal article" date="2015" name="Genome Announc.">
        <title>Expanding the biotechnology potential of lactobacilli through comparative genomics of 213 strains and associated genera.</title>
        <authorList>
            <person name="Sun Z."/>
            <person name="Harris H.M."/>
            <person name="McCann A."/>
            <person name="Guo C."/>
            <person name="Argimon S."/>
            <person name="Zhang W."/>
            <person name="Yang X."/>
            <person name="Jeffery I.B."/>
            <person name="Cooney J.C."/>
            <person name="Kagawa T.F."/>
            <person name="Liu W."/>
            <person name="Song Y."/>
            <person name="Salvetti E."/>
            <person name="Wrobel A."/>
            <person name="Rasinkangas P."/>
            <person name="Parkhill J."/>
            <person name="Rea M.C."/>
            <person name="O'Sullivan O."/>
            <person name="Ritari J."/>
            <person name="Douillard F.P."/>
            <person name="Paul Ross R."/>
            <person name="Yang R."/>
            <person name="Briner A.E."/>
            <person name="Felis G.E."/>
            <person name="de Vos W.M."/>
            <person name="Barrangou R."/>
            <person name="Klaenhammer T.R."/>
            <person name="Caufield P.W."/>
            <person name="Cui Y."/>
            <person name="Zhang H."/>
            <person name="O'Toole P.W."/>
        </authorList>
    </citation>
    <scope>NUCLEOTIDE SEQUENCE [LARGE SCALE GENOMIC DNA]</scope>
    <source>
        <strain evidence="3 4">DSM 14421</strain>
    </source>
</reference>
<name>A0A0R1S8T6_9LACO</name>
<dbReference type="Proteomes" id="UP000052013">
    <property type="component" value="Unassembled WGS sequence"/>
</dbReference>
<evidence type="ECO:0000256" key="1">
    <source>
        <dbReference type="SAM" id="MobiDB-lite"/>
    </source>
</evidence>
<feature type="transmembrane region" description="Helical" evidence="2">
    <location>
        <begin position="30"/>
        <end position="49"/>
    </location>
</feature>
<gene>
    <name evidence="3" type="ORF">FC85_GL002996</name>
</gene>
<feature type="compositionally biased region" description="Low complexity" evidence="1">
    <location>
        <begin position="212"/>
        <end position="255"/>
    </location>
</feature>
<keyword evidence="2" id="KW-0812">Transmembrane</keyword>
<evidence type="ECO:0000313" key="3">
    <source>
        <dbReference type="EMBL" id="KRL65942.1"/>
    </source>
</evidence>
<keyword evidence="2" id="KW-0472">Membrane</keyword>
<keyword evidence="2" id="KW-1133">Transmembrane helix</keyword>
<protein>
    <submittedName>
        <fullName evidence="3">Lipoprotein</fullName>
    </submittedName>
</protein>
<sequence>MRLISQLFGIVNDDNLKRNYNVGGQILKKWIWVVITIIIAGSVGGYAYARHSQNEKLYAQAMQRASLQISNENYPSAETSFTNALKRKPSDTKASRLLNQTQSFIAANESFDNQQFGTAKDNYQSVANTKKGNEQLKDRAQTRIDTIKTIQGNMKTYNKLYDQALNESGEGKYVQSNSTLDKLFADKSIKQTYYTSILTKAKKLQKQNNNAISGSTFDSGSSTASSSNDFEQSNSNQNTTNNPNVSSSSSASLTSSEKKAANDYKGSNEYTVTKKDKEVNGKPITDNQITKARQEISAAGVDSNAMSDQDVRNVIKGAHTNHQTIQQYVKEKY</sequence>
<dbReference type="PATRIC" id="fig|1423739.3.peg.3120"/>
<feature type="region of interest" description="Disordered" evidence="1">
    <location>
        <begin position="212"/>
        <end position="286"/>
    </location>
</feature>
<accession>A0A0R1S8T6</accession>
<organism evidence="3 4">
    <name type="scientific">Lentilactobacillus diolivorans DSM 14421</name>
    <dbReference type="NCBI Taxonomy" id="1423739"/>
    <lineage>
        <taxon>Bacteria</taxon>
        <taxon>Bacillati</taxon>
        <taxon>Bacillota</taxon>
        <taxon>Bacilli</taxon>
        <taxon>Lactobacillales</taxon>
        <taxon>Lactobacillaceae</taxon>
        <taxon>Lentilactobacillus</taxon>
    </lineage>
</organism>
<dbReference type="AlphaFoldDB" id="A0A0R1S8T6"/>
<dbReference type="Gene3D" id="1.25.40.10">
    <property type="entry name" value="Tetratricopeptide repeat domain"/>
    <property type="match status" value="1"/>
</dbReference>
<dbReference type="STRING" id="1423739.FC85_GL002996"/>
<proteinExistence type="predicted"/>
<dbReference type="InterPro" id="IPR011990">
    <property type="entry name" value="TPR-like_helical_dom_sf"/>
</dbReference>
<evidence type="ECO:0000256" key="2">
    <source>
        <dbReference type="SAM" id="Phobius"/>
    </source>
</evidence>
<dbReference type="EMBL" id="AZEY01000053">
    <property type="protein sequence ID" value="KRL65942.1"/>
    <property type="molecule type" value="Genomic_DNA"/>
</dbReference>
<evidence type="ECO:0000313" key="4">
    <source>
        <dbReference type="Proteomes" id="UP000052013"/>
    </source>
</evidence>